<dbReference type="SUPFAM" id="SSF47240">
    <property type="entry name" value="Ferritin-like"/>
    <property type="match status" value="1"/>
</dbReference>
<keyword evidence="3" id="KW-0479">Metal-binding</keyword>
<dbReference type="GO" id="GO:0046872">
    <property type="term" value="F:metal ion binding"/>
    <property type="evidence" value="ECO:0007669"/>
    <property type="project" value="UniProtKB-KW"/>
</dbReference>
<name>E7DQG2_9NOSO</name>
<dbReference type="Pfam" id="PF03232">
    <property type="entry name" value="COQ7"/>
    <property type="match status" value="1"/>
</dbReference>
<dbReference type="GO" id="GO:0006744">
    <property type="term" value="P:ubiquinone biosynthetic process"/>
    <property type="evidence" value="ECO:0007669"/>
    <property type="project" value="UniProtKB-KW"/>
</dbReference>
<dbReference type="GO" id="GO:0008682">
    <property type="term" value="F:3-demethoxyubiquinol 3-hydroxylase activity"/>
    <property type="evidence" value="ECO:0007669"/>
    <property type="project" value="TreeGrafter"/>
</dbReference>
<dbReference type="AlphaFoldDB" id="E7DQG2"/>
<proteinExistence type="inferred from homology"/>
<comment type="pathway">
    <text evidence="1">Cofactor biosynthesis; ubiquinone biosynthesis.</text>
</comment>
<sequence length="202" mass="22015">MNEMSHAPLAATSEDAATAPRTTAQDRLPGDLTPREVVERVVRVDHAGEYGAQRIYAGQLAVLGNTRHGPLIRHMKEQEDVHYETFSRLIGERRVRPTALLPLWNVAGYALGAATALLGYRAAMACTVAVEEAIDEHYAAQHAALGDDEAELRGHIARFREEELEHRDIGLGNEAELAPAYRLMSAVIKAGCKAAIAVSERV</sequence>
<keyword evidence="4" id="KW-0560">Oxidoreductase</keyword>
<evidence type="ECO:0000256" key="6">
    <source>
        <dbReference type="ARBA" id="ARBA00023033"/>
    </source>
</evidence>
<dbReference type="PANTHER" id="PTHR11237:SF4">
    <property type="entry name" value="5-DEMETHOXYUBIQUINONE HYDROXYLASE, MITOCHONDRIAL"/>
    <property type="match status" value="1"/>
</dbReference>
<organism evidence="9">
    <name type="scientific">Nostoc flagelliforme str. Sunitezuoqi</name>
    <dbReference type="NCBI Taxonomy" id="676037"/>
    <lineage>
        <taxon>Bacteria</taxon>
        <taxon>Bacillati</taxon>
        <taxon>Cyanobacteriota</taxon>
        <taxon>Cyanophyceae</taxon>
        <taxon>Nostocales</taxon>
        <taxon>Nostocaceae</taxon>
        <taxon>Nostoc</taxon>
    </lineage>
</organism>
<dbReference type="PANTHER" id="PTHR11237">
    <property type="entry name" value="COENZYME Q10 BIOSYNTHESIS PROTEIN 7"/>
    <property type="match status" value="1"/>
</dbReference>
<gene>
    <name evidence="9" type="ORF">Nfla_10001</name>
</gene>
<keyword evidence="2" id="KW-0831">Ubiquinone biosynthesis</keyword>
<reference evidence="9" key="1">
    <citation type="journal article" date="2011" name="Acta Physiol. Plant.">
        <title>An investigation on the genetic background of Nostoc flagelliforme by similarity analysis of its partial genomic DNA and phylogenetic comparison of deduced related species.</title>
        <authorList>
            <person name="Gao X."/>
            <person name="Liu K."/>
            <person name="Qiu B.S."/>
        </authorList>
    </citation>
    <scope>NUCLEOTIDE SEQUENCE</scope>
    <source>
        <strain evidence="9">Sunitezuoqi</strain>
    </source>
</reference>
<evidence type="ECO:0000256" key="8">
    <source>
        <dbReference type="SAM" id="MobiDB-lite"/>
    </source>
</evidence>
<dbReference type="InterPro" id="IPR011566">
    <property type="entry name" value="Ubq_synth_Coq7"/>
</dbReference>
<evidence type="ECO:0000256" key="5">
    <source>
        <dbReference type="ARBA" id="ARBA00023004"/>
    </source>
</evidence>
<keyword evidence="5" id="KW-0408">Iron</keyword>
<protein>
    <submittedName>
        <fullName evidence="9">2-polyprenyl-3-methyl-6-methoxy-1,4-benzoquinol hydroxylase</fullName>
    </submittedName>
</protein>
<evidence type="ECO:0000313" key="9">
    <source>
        <dbReference type="EMBL" id="ADO19320.1"/>
    </source>
</evidence>
<dbReference type="CDD" id="cd01042">
    <property type="entry name" value="DMQH"/>
    <property type="match status" value="1"/>
</dbReference>
<accession>E7DQG2</accession>
<keyword evidence="7" id="KW-0472">Membrane</keyword>
<dbReference type="InterPro" id="IPR009078">
    <property type="entry name" value="Ferritin-like_SF"/>
</dbReference>
<keyword evidence="6" id="KW-0503">Monooxygenase</keyword>
<evidence type="ECO:0000256" key="3">
    <source>
        <dbReference type="ARBA" id="ARBA00022723"/>
    </source>
</evidence>
<feature type="region of interest" description="Disordered" evidence="8">
    <location>
        <begin position="1"/>
        <end position="32"/>
    </location>
</feature>
<evidence type="ECO:0000256" key="1">
    <source>
        <dbReference type="ARBA" id="ARBA00004749"/>
    </source>
</evidence>
<dbReference type="HAMAP" id="MF_01658">
    <property type="entry name" value="COQ7"/>
    <property type="match status" value="1"/>
</dbReference>
<evidence type="ECO:0000256" key="4">
    <source>
        <dbReference type="ARBA" id="ARBA00023002"/>
    </source>
</evidence>
<dbReference type="EMBL" id="HQ291172">
    <property type="protein sequence ID" value="ADO19320.1"/>
    <property type="molecule type" value="Genomic_DNA"/>
</dbReference>
<evidence type="ECO:0000256" key="7">
    <source>
        <dbReference type="ARBA" id="ARBA00023136"/>
    </source>
</evidence>
<evidence type="ECO:0000256" key="2">
    <source>
        <dbReference type="ARBA" id="ARBA00022688"/>
    </source>
</evidence>